<name>A0A9P7VED2_9AGAR</name>
<keyword evidence="2" id="KW-1185">Reference proteome</keyword>
<proteinExistence type="predicted"/>
<reference evidence="1" key="1">
    <citation type="submission" date="2020-11" db="EMBL/GenBank/DDBJ databases">
        <title>Adaptations for nitrogen fixation in a non-lichenized fungal sporocarp promotes dispersal by wood-feeding termites.</title>
        <authorList>
            <consortium name="DOE Joint Genome Institute"/>
            <person name="Koch R.A."/>
            <person name="Yoon G."/>
            <person name="Arayal U."/>
            <person name="Lail K."/>
            <person name="Amirebrahimi M."/>
            <person name="Labutti K."/>
            <person name="Lipzen A."/>
            <person name="Riley R."/>
            <person name="Barry K."/>
            <person name="Henrissat B."/>
            <person name="Grigoriev I.V."/>
            <person name="Herr J.R."/>
            <person name="Aime M.C."/>
        </authorList>
    </citation>
    <scope>NUCLEOTIDE SEQUENCE</scope>
    <source>
        <strain evidence="1">MCA 3950</strain>
    </source>
</reference>
<evidence type="ECO:0000313" key="1">
    <source>
        <dbReference type="EMBL" id="KAG7439164.1"/>
    </source>
</evidence>
<dbReference type="AlphaFoldDB" id="A0A9P7VED2"/>
<organism evidence="1 2">
    <name type="scientific">Guyanagaster necrorhizus</name>
    <dbReference type="NCBI Taxonomy" id="856835"/>
    <lineage>
        <taxon>Eukaryota</taxon>
        <taxon>Fungi</taxon>
        <taxon>Dikarya</taxon>
        <taxon>Basidiomycota</taxon>
        <taxon>Agaricomycotina</taxon>
        <taxon>Agaricomycetes</taxon>
        <taxon>Agaricomycetidae</taxon>
        <taxon>Agaricales</taxon>
        <taxon>Marasmiineae</taxon>
        <taxon>Physalacriaceae</taxon>
        <taxon>Guyanagaster</taxon>
    </lineage>
</organism>
<sequence>MKSFRLAERVLPHPFPRIITYLIPPTPGAAPSSQLYRFKFTLLTRKHCCYCLQYIPRTDGSRLLSAVYFQIIFSQPSQHLRASADDARTPTSPCAARGSRPLIHLRNPVAIGNGLRSDVNGLSAMERPFSPGRALINVLASVSCHCRMYLAAGTIDVYLTAGTTDHLIINLRIRLEVLHVDHPVSYYYPSTDHLLRYLLVWILRKRRIIEEACAYGALSLSDELN</sequence>
<dbReference type="RefSeq" id="XP_043032668.1">
    <property type="nucleotide sequence ID" value="XM_043179707.1"/>
</dbReference>
<dbReference type="EMBL" id="MU250612">
    <property type="protein sequence ID" value="KAG7439164.1"/>
    <property type="molecule type" value="Genomic_DNA"/>
</dbReference>
<dbReference type="GeneID" id="66102001"/>
<dbReference type="Proteomes" id="UP000812287">
    <property type="component" value="Unassembled WGS sequence"/>
</dbReference>
<dbReference type="OrthoDB" id="10601653at2759"/>
<accession>A0A9P7VED2</accession>
<protein>
    <submittedName>
        <fullName evidence="1">Uncharacterized protein</fullName>
    </submittedName>
</protein>
<evidence type="ECO:0000313" key="2">
    <source>
        <dbReference type="Proteomes" id="UP000812287"/>
    </source>
</evidence>
<comment type="caution">
    <text evidence="1">The sequence shown here is derived from an EMBL/GenBank/DDBJ whole genome shotgun (WGS) entry which is preliminary data.</text>
</comment>
<gene>
    <name evidence="1" type="ORF">BT62DRAFT_1081761</name>
</gene>